<feature type="domain" description="LysM" evidence="1">
    <location>
        <begin position="19"/>
        <end position="44"/>
    </location>
</feature>
<organism evidence="2 3">
    <name type="scientific">Candidatus Nitrosoglobus terrae</name>
    <dbReference type="NCBI Taxonomy" id="1630141"/>
    <lineage>
        <taxon>Bacteria</taxon>
        <taxon>Pseudomonadati</taxon>
        <taxon>Pseudomonadota</taxon>
        <taxon>Gammaproteobacteria</taxon>
        <taxon>Chromatiales</taxon>
        <taxon>Chromatiaceae</taxon>
        <taxon>Candidatus Nitrosoglobus</taxon>
    </lineage>
</organism>
<evidence type="ECO:0000313" key="3">
    <source>
        <dbReference type="Proteomes" id="UP000243679"/>
    </source>
</evidence>
<accession>A0A1Q2SLE0</accession>
<reference evidence="2 3" key="1">
    <citation type="journal article" date="2017" name="ISME J.">
        <title>An acid-tolerant ammonia-oxidizing ?-proteobacterium from soil.</title>
        <authorList>
            <person name="Hayatsu M."/>
            <person name="Tago K."/>
            <person name="Uchiyama I."/>
            <person name="Toyoda A."/>
            <person name="Wang Y."/>
            <person name="Shimomura Y."/>
            <person name="Okubo T."/>
            <person name="Kurisu F."/>
            <person name="Hirono Y."/>
            <person name="Nonaka K."/>
            <person name="Akiyama H."/>
            <person name="Itoh T."/>
            <person name="Takami H."/>
        </authorList>
    </citation>
    <scope>NUCLEOTIDE SEQUENCE [LARGE SCALE GENOMIC DNA]</scope>
    <source>
        <strain evidence="2 3">TAO100</strain>
    </source>
</reference>
<dbReference type="SUPFAM" id="SSF54106">
    <property type="entry name" value="LysM domain"/>
    <property type="match status" value="1"/>
</dbReference>
<dbReference type="KEGG" id="ntt:TAO_0574"/>
<gene>
    <name evidence="2" type="ORF">TAO_0574</name>
</gene>
<dbReference type="AlphaFoldDB" id="A0A1Q2SLE0"/>
<protein>
    <submittedName>
        <fullName evidence="2">Hypothetical conserved protein</fullName>
    </submittedName>
</protein>
<keyword evidence="3" id="KW-1185">Reference proteome</keyword>
<dbReference type="Proteomes" id="UP000243679">
    <property type="component" value="Chromosome"/>
</dbReference>
<name>A0A1Q2SLE0_9GAMM</name>
<dbReference type="InterPro" id="IPR018392">
    <property type="entry name" value="LysM"/>
</dbReference>
<dbReference type="EMBL" id="AP014836">
    <property type="protein sequence ID" value="BAW79944.1"/>
    <property type="molecule type" value="Genomic_DNA"/>
</dbReference>
<proteinExistence type="predicted"/>
<evidence type="ECO:0000313" key="2">
    <source>
        <dbReference type="EMBL" id="BAW79944.1"/>
    </source>
</evidence>
<dbReference type="Pfam" id="PF01476">
    <property type="entry name" value="LysM"/>
    <property type="match status" value="1"/>
</dbReference>
<dbReference type="CDD" id="cd00118">
    <property type="entry name" value="LysM"/>
    <property type="match status" value="1"/>
</dbReference>
<dbReference type="InterPro" id="IPR036779">
    <property type="entry name" value="LysM_dom_sf"/>
</dbReference>
<sequence>MTLAGESVVGQNLSVPAKASETLLDIAHRYDIGYSEIKAANPNIGLWLPIPSRYVLL</sequence>
<evidence type="ECO:0000259" key="1">
    <source>
        <dbReference type="Pfam" id="PF01476"/>
    </source>
</evidence>